<feature type="transmembrane region" description="Helical" evidence="1">
    <location>
        <begin position="149"/>
        <end position="168"/>
    </location>
</feature>
<dbReference type="AlphaFoldDB" id="A0AAW8EZF2"/>
<feature type="transmembrane region" description="Helical" evidence="1">
    <location>
        <begin position="235"/>
        <end position="261"/>
    </location>
</feature>
<keyword evidence="1" id="KW-0812">Transmembrane</keyword>
<feature type="transmembrane region" description="Helical" evidence="1">
    <location>
        <begin position="282"/>
        <end position="301"/>
    </location>
</feature>
<evidence type="ECO:0000313" key="2">
    <source>
        <dbReference type="EMBL" id="MDQ0648885.1"/>
    </source>
</evidence>
<reference evidence="2 3" key="1">
    <citation type="submission" date="2023-07" db="EMBL/GenBank/DDBJ databases">
        <title>Comparative genomics of wheat-associated soil bacteria to identify genetic determinants of phenazine resistance.</title>
        <authorList>
            <person name="Mouncey N."/>
        </authorList>
    </citation>
    <scope>NUCLEOTIDE SEQUENCE [LARGE SCALE GENOMIC DNA]</scope>
    <source>
        <strain evidence="2 3">W4I9-1</strain>
    </source>
</reference>
<evidence type="ECO:0000256" key="1">
    <source>
        <dbReference type="SAM" id="Phobius"/>
    </source>
</evidence>
<sequence length="451" mass="46164">MIPLLRAELRHGWATWSGLAAVGAVAAVSFSAAIAMLEAGLAEGGEILDASVSFLSILLILNVPAGAIVIAAVSRLAVGLHRAVYARWQLAGVSPAQTSAVVISQLTGVGLLAGFVGFGAAVLIVPPFLHAVFVDDSSWWAEASIRPGALTGVIVVPLTTLVVLLGGFRGARSAGRTPALSALREPEAEAKRMRWWRWLLLVAVLLAAGFGGALAPFRAEERSTAISQFPLLPAYLTAIVATAAPVLSPLVLRAWTALIPARASATWHLARHQARYHLGRSTASVTPLFVGTALLGGLMTMSATTSTAMTSAGLPGNFDLGIMQVMLLVGGPVLLGATGAAVVLFMSNRTQASEQALLRASGASHGVVLGAAVCQAAIHVITATLLASIVVFGTALISAAALGRFVPAVPVLDIGAAAQLVALGLVLTVSATLVPAMARMREPLALRLAAE</sequence>
<protein>
    <submittedName>
        <fullName evidence="2">ABC transport system permease protein</fullName>
    </submittedName>
</protein>
<dbReference type="EMBL" id="JAUSXV010000001">
    <property type="protein sequence ID" value="MDQ0648885.1"/>
    <property type="molecule type" value="Genomic_DNA"/>
</dbReference>
<feature type="transmembrane region" description="Helical" evidence="1">
    <location>
        <begin position="417"/>
        <end position="438"/>
    </location>
</feature>
<feature type="transmembrane region" description="Helical" evidence="1">
    <location>
        <begin position="54"/>
        <end position="78"/>
    </location>
</feature>
<feature type="transmembrane region" description="Helical" evidence="1">
    <location>
        <begin position="367"/>
        <end position="397"/>
    </location>
</feature>
<name>A0AAW8EZF2_9MICO</name>
<keyword evidence="1" id="KW-0472">Membrane</keyword>
<dbReference type="RefSeq" id="WP_307297962.1">
    <property type="nucleotide sequence ID" value="NZ_JAUSXV010000001.1"/>
</dbReference>
<organism evidence="2 3">
    <name type="scientific">Microbacterium natoriense</name>
    <dbReference type="NCBI Taxonomy" id="284570"/>
    <lineage>
        <taxon>Bacteria</taxon>
        <taxon>Bacillati</taxon>
        <taxon>Actinomycetota</taxon>
        <taxon>Actinomycetes</taxon>
        <taxon>Micrococcales</taxon>
        <taxon>Microbacteriaceae</taxon>
        <taxon>Microbacterium</taxon>
    </lineage>
</organism>
<proteinExistence type="predicted"/>
<dbReference type="Proteomes" id="UP001244427">
    <property type="component" value="Unassembled WGS sequence"/>
</dbReference>
<evidence type="ECO:0000313" key="3">
    <source>
        <dbReference type="Proteomes" id="UP001244427"/>
    </source>
</evidence>
<comment type="caution">
    <text evidence="2">The sequence shown here is derived from an EMBL/GenBank/DDBJ whole genome shotgun (WGS) entry which is preliminary data.</text>
</comment>
<keyword evidence="1" id="KW-1133">Transmembrane helix</keyword>
<keyword evidence="3" id="KW-1185">Reference proteome</keyword>
<feature type="transmembrane region" description="Helical" evidence="1">
    <location>
        <begin position="99"/>
        <end position="129"/>
    </location>
</feature>
<gene>
    <name evidence="2" type="ORF">QFZ53_003081</name>
</gene>
<feature type="transmembrane region" description="Helical" evidence="1">
    <location>
        <begin position="195"/>
        <end position="215"/>
    </location>
</feature>
<feature type="transmembrane region" description="Helical" evidence="1">
    <location>
        <begin position="12"/>
        <end position="34"/>
    </location>
</feature>
<feature type="transmembrane region" description="Helical" evidence="1">
    <location>
        <begin position="321"/>
        <end position="346"/>
    </location>
</feature>
<accession>A0AAW8EZF2</accession>